<dbReference type="Proteomes" id="UP000466307">
    <property type="component" value="Unassembled WGS sequence"/>
</dbReference>
<feature type="transmembrane region" description="Helical" evidence="2">
    <location>
        <begin position="29"/>
        <end position="52"/>
    </location>
</feature>
<gene>
    <name evidence="4" type="ORF">GYA93_09875</name>
</gene>
<keyword evidence="2" id="KW-1133">Transmembrane helix</keyword>
<dbReference type="AlphaFoldDB" id="A0A7K3LNQ5"/>
<feature type="compositionally biased region" description="Low complexity" evidence="1">
    <location>
        <begin position="74"/>
        <end position="97"/>
    </location>
</feature>
<evidence type="ECO:0000256" key="1">
    <source>
        <dbReference type="SAM" id="MobiDB-lite"/>
    </source>
</evidence>
<feature type="domain" description="Excalibur calcium-binding" evidence="3">
    <location>
        <begin position="136"/>
        <end position="172"/>
    </location>
</feature>
<dbReference type="RefSeq" id="WP_083533816.1">
    <property type="nucleotide sequence ID" value="NZ_JAADZU010000025.1"/>
</dbReference>
<dbReference type="InterPro" id="IPR008613">
    <property type="entry name" value="Excalibur_Ca-bd_domain"/>
</dbReference>
<feature type="region of interest" description="Disordered" evidence="1">
    <location>
        <begin position="74"/>
        <end position="137"/>
    </location>
</feature>
<feature type="region of interest" description="Disordered" evidence="1">
    <location>
        <begin position="149"/>
        <end position="172"/>
    </location>
</feature>
<accession>A0A7K3LNQ5</accession>
<evidence type="ECO:0000256" key="2">
    <source>
        <dbReference type="SAM" id="Phobius"/>
    </source>
</evidence>
<comment type="caution">
    <text evidence="4">The sequence shown here is derived from an EMBL/GenBank/DDBJ whole genome shotgun (WGS) entry which is preliminary data.</text>
</comment>
<proteinExistence type="predicted"/>
<keyword evidence="5" id="KW-1185">Reference proteome</keyword>
<protein>
    <submittedName>
        <fullName evidence="4">Excalibur calcium-binding domain-containing protein</fullName>
    </submittedName>
</protein>
<feature type="region of interest" description="Disordered" evidence="1">
    <location>
        <begin position="1"/>
        <end position="25"/>
    </location>
</feature>
<keyword evidence="2" id="KW-0812">Transmembrane</keyword>
<dbReference type="EMBL" id="JAADZU010000025">
    <property type="protein sequence ID" value="NDK89884.1"/>
    <property type="molecule type" value="Genomic_DNA"/>
</dbReference>
<sequence>MTTQHWPPTPPTGDGDQSPTPSTTTKKPLLIIGAIVVAILLMCGGCGVGSLIGNTSDTAAPATTTVTSFRTVTDTATPSTSAPTTTATPTSTSTATTGVPNTPAEDTTVPRGLIPQTGTQDETTDKPAAGGGGSVSYSSCAQARAAGAAPLYRGQPGYSSSLDRDGDGVACE</sequence>
<dbReference type="Pfam" id="PF05901">
    <property type="entry name" value="Excalibur"/>
    <property type="match status" value="1"/>
</dbReference>
<feature type="compositionally biased region" description="Basic and acidic residues" evidence="1">
    <location>
        <begin position="162"/>
        <end position="172"/>
    </location>
</feature>
<evidence type="ECO:0000313" key="4">
    <source>
        <dbReference type="EMBL" id="NDK89884.1"/>
    </source>
</evidence>
<reference evidence="4 5" key="1">
    <citation type="submission" date="2020-01" db="EMBL/GenBank/DDBJ databases">
        <title>Investigation of new actinobacteria for the biodesulphurisation of diesel fuel.</title>
        <authorList>
            <person name="Athi Narayanan S.M."/>
        </authorList>
    </citation>
    <scope>NUCLEOTIDE SEQUENCE [LARGE SCALE GENOMIC DNA]</scope>
    <source>
        <strain evidence="4 5">213E</strain>
    </source>
</reference>
<dbReference type="SMART" id="SM00894">
    <property type="entry name" value="Excalibur"/>
    <property type="match status" value="1"/>
</dbReference>
<evidence type="ECO:0000259" key="3">
    <source>
        <dbReference type="SMART" id="SM00894"/>
    </source>
</evidence>
<keyword evidence="2" id="KW-0472">Membrane</keyword>
<name>A0A7K3LNQ5_9ACTN</name>
<organism evidence="4 5">
    <name type="scientific">Gordonia desulfuricans</name>
    <dbReference type="NCBI Taxonomy" id="89051"/>
    <lineage>
        <taxon>Bacteria</taxon>
        <taxon>Bacillati</taxon>
        <taxon>Actinomycetota</taxon>
        <taxon>Actinomycetes</taxon>
        <taxon>Mycobacteriales</taxon>
        <taxon>Gordoniaceae</taxon>
        <taxon>Gordonia</taxon>
    </lineage>
</organism>
<evidence type="ECO:0000313" key="5">
    <source>
        <dbReference type="Proteomes" id="UP000466307"/>
    </source>
</evidence>